<protein>
    <submittedName>
        <fullName evidence="2">Uncharacterized protein</fullName>
    </submittedName>
</protein>
<evidence type="ECO:0000313" key="3">
    <source>
        <dbReference type="Proteomes" id="UP000309215"/>
    </source>
</evidence>
<proteinExistence type="predicted"/>
<dbReference type="AlphaFoldDB" id="A0A4U1JGY9"/>
<dbReference type="EMBL" id="SSMQ01000006">
    <property type="protein sequence ID" value="TKD10411.1"/>
    <property type="molecule type" value="Genomic_DNA"/>
</dbReference>
<keyword evidence="3" id="KW-1185">Reference proteome</keyword>
<dbReference type="RefSeq" id="WP_136928375.1">
    <property type="nucleotide sequence ID" value="NZ_SSMQ01000006.1"/>
</dbReference>
<evidence type="ECO:0000256" key="1">
    <source>
        <dbReference type="SAM" id="MobiDB-lite"/>
    </source>
</evidence>
<comment type="caution">
    <text evidence="2">The sequence shown here is derived from an EMBL/GenBank/DDBJ whole genome shotgun (WGS) entry which is preliminary data.</text>
</comment>
<dbReference type="OrthoDB" id="5505330at2"/>
<name>A0A4U1JGY9_9BACT</name>
<accession>A0A4U1JGY9</accession>
<dbReference type="Proteomes" id="UP000309215">
    <property type="component" value="Unassembled WGS sequence"/>
</dbReference>
<sequence>MSHDPPDPTLYVRAPIMTAEAGITLCRALFAACPKDASTAVTKSAAKVSAVADKAQTALAIRQKTLGKVSDDAARLIDQAGDASWGALRTRLLAYADLPVAKYQDAKRAAELVTILFGPDGLSFLKEAYPVQWSTADTILKRIDEEGLEKDIDRIAGKVFLDNVRAQHEQYGAMVQGTLLREQAEGVNLADQVRAMGRAIVEYATKVCASVDEDDASSIAAARSALRPLDAYREAAARRGSNEKPPAGTETIQPG</sequence>
<gene>
    <name evidence="2" type="ORF">E8A74_08165</name>
</gene>
<evidence type="ECO:0000313" key="2">
    <source>
        <dbReference type="EMBL" id="TKD10411.1"/>
    </source>
</evidence>
<organism evidence="2 3">
    <name type="scientific">Polyangium fumosum</name>
    <dbReference type="NCBI Taxonomy" id="889272"/>
    <lineage>
        <taxon>Bacteria</taxon>
        <taxon>Pseudomonadati</taxon>
        <taxon>Myxococcota</taxon>
        <taxon>Polyangia</taxon>
        <taxon>Polyangiales</taxon>
        <taxon>Polyangiaceae</taxon>
        <taxon>Polyangium</taxon>
    </lineage>
</organism>
<reference evidence="2 3" key="1">
    <citation type="submission" date="2019-04" db="EMBL/GenBank/DDBJ databases">
        <authorList>
            <person name="Li Y."/>
            <person name="Wang J."/>
        </authorList>
    </citation>
    <scope>NUCLEOTIDE SEQUENCE [LARGE SCALE GENOMIC DNA]</scope>
    <source>
        <strain evidence="2 3">DSM 14668</strain>
    </source>
</reference>
<feature type="region of interest" description="Disordered" evidence="1">
    <location>
        <begin position="236"/>
        <end position="255"/>
    </location>
</feature>